<evidence type="ECO:0000313" key="1">
    <source>
        <dbReference type="EMBL" id="RQM12074.1"/>
    </source>
</evidence>
<protein>
    <submittedName>
        <fullName evidence="1">Uncharacterized protein</fullName>
    </submittedName>
</protein>
<comment type="caution">
    <text evidence="1">The sequence shown here is derived from an EMBL/GenBank/DDBJ whole genome shotgun (WGS) entry which is preliminary data.</text>
</comment>
<proteinExistence type="predicted"/>
<evidence type="ECO:0000313" key="2">
    <source>
        <dbReference type="Proteomes" id="UP000286097"/>
    </source>
</evidence>
<organism evidence="1 2">
    <name type="scientific">Peronospora effusa</name>
    <dbReference type="NCBI Taxonomy" id="542832"/>
    <lineage>
        <taxon>Eukaryota</taxon>
        <taxon>Sar</taxon>
        <taxon>Stramenopiles</taxon>
        <taxon>Oomycota</taxon>
        <taxon>Peronosporomycetes</taxon>
        <taxon>Peronosporales</taxon>
        <taxon>Peronosporaceae</taxon>
        <taxon>Peronospora</taxon>
    </lineage>
</organism>
<accession>A0A425C4Y8</accession>
<dbReference type="VEuPathDB" id="FungiDB:DD237_004921"/>
<dbReference type="AlphaFoldDB" id="A0A425C4Y8"/>
<gene>
    <name evidence="1" type="ORF">DD237_004921</name>
</gene>
<dbReference type="EMBL" id="QKXF01000365">
    <property type="protein sequence ID" value="RQM12074.1"/>
    <property type="molecule type" value="Genomic_DNA"/>
</dbReference>
<reference evidence="1 2" key="1">
    <citation type="submission" date="2018-06" db="EMBL/GenBank/DDBJ databases">
        <title>Comparative genomics of downy mildews reveals potential adaptations to biotrophy.</title>
        <authorList>
            <person name="Fletcher K."/>
            <person name="Klosterman S.J."/>
            <person name="Derevnina L."/>
            <person name="Martin F."/>
            <person name="Koike S."/>
            <person name="Reyes Chin-Wo S."/>
            <person name="Mou B."/>
            <person name="Michelmore R."/>
        </authorList>
    </citation>
    <scope>NUCLEOTIDE SEQUENCE [LARGE SCALE GENOMIC DNA]</scope>
    <source>
        <strain evidence="1 2">R13</strain>
    </source>
</reference>
<dbReference type="Proteomes" id="UP000286097">
    <property type="component" value="Unassembled WGS sequence"/>
</dbReference>
<sequence length="128" mass="13886">MKIGKVKELLRRSAGLETSVEKTKVTSARVKPEKRACCSSQESTRAGLDIPIGSFSSNLPPPLNFEFTDEEFSILNGSNEILLKTASFAFAKATDGSTRNTELSFSRTTASDQAVHVMAPLAECVTER</sequence>
<name>A0A425C4Y8_9STRA</name>